<accession>A0A1E1L8K7</accession>
<sequence length="170" mass="19325">MQDAPASTTLPADNIHQLMTVNNALLDVMIDIKQLLENERQVAYPGNLPATGRTSFAIDRLDVWYFPRICGGHIVWTLDPEEHLEFDRTTESLKFMRSNLTDDSVEPMADDTIDDRCVAFARQNPHIWAIISYSPAAKEKLEDFPQYGERLVELIGISRQPPGSPFYFVV</sequence>
<evidence type="ECO:0000313" key="2">
    <source>
        <dbReference type="Proteomes" id="UP000178129"/>
    </source>
</evidence>
<dbReference type="Proteomes" id="UP000178129">
    <property type="component" value="Unassembled WGS sequence"/>
</dbReference>
<comment type="caution">
    <text evidence="1">The sequence shown here is derived from an EMBL/GenBank/DDBJ whole genome shotgun (WGS) entry which is preliminary data.</text>
</comment>
<keyword evidence="2" id="KW-1185">Reference proteome</keyword>
<dbReference type="InParanoid" id="A0A1E1L8K7"/>
<proteinExistence type="predicted"/>
<dbReference type="EMBL" id="FJUW01000040">
    <property type="protein sequence ID" value="CZT06836.1"/>
    <property type="molecule type" value="Genomic_DNA"/>
</dbReference>
<dbReference type="AlphaFoldDB" id="A0A1E1L8K7"/>
<organism evidence="1 2">
    <name type="scientific">Rhynchosporium graminicola</name>
    <dbReference type="NCBI Taxonomy" id="2792576"/>
    <lineage>
        <taxon>Eukaryota</taxon>
        <taxon>Fungi</taxon>
        <taxon>Dikarya</taxon>
        <taxon>Ascomycota</taxon>
        <taxon>Pezizomycotina</taxon>
        <taxon>Leotiomycetes</taxon>
        <taxon>Helotiales</taxon>
        <taxon>Ploettnerulaceae</taxon>
        <taxon>Rhynchosporium</taxon>
    </lineage>
</organism>
<reference evidence="2" key="1">
    <citation type="submission" date="2016-03" db="EMBL/GenBank/DDBJ databases">
        <authorList>
            <person name="Ploux O."/>
        </authorList>
    </citation>
    <scope>NUCLEOTIDE SEQUENCE [LARGE SCALE GENOMIC DNA]</scope>
    <source>
        <strain evidence="2">UK7</strain>
    </source>
</reference>
<name>A0A1E1L8K7_9HELO</name>
<evidence type="ECO:0000313" key="1">
    <source>
        <dbReference type="EMBL" id="CZT06836.1"/>
    </source>
</evidence>
<gene>
    <name evidence="1" type="ORF">RCO7_07203</name>
</gene>
<protein>
    <submittedName>
        <fullName evidence="1">Uncharacterized protein</fullName>
    </submittedName>
</protein>